<gene>
    <name evidence="2" type="ORF">PSDVSF_24390</name>
</gene>
<dbReference type="PANTHER" id="PTHR21015:SF22">
    <property type="entry name" value="GLYCOSYLTRANSFERASE"/>
    <property type="match status" value="1"/>
</dbReference>
<dbReference type="RefSeq" id="WP_229591182.1">
    <property type="nucleotide sequence ID" value="NZ_AP024485.1"/>
</dbReference>
<dbReference type="PANTHER" id="PTHR21015">
    <property type="entry name" value="UDP-N-ACETYLGLUCOSAMINE--N-ACETYLMURAMYL-(PENTAPEPTIDE) PYROPHOSPHORYL-UNDECAPRENOL N-ACETYLGLUCOSAMINE TRANSFERASE 1"/>
    <property type="match status" value="1"/>
</dbReference>
<dbReference type="Gene3D" id="3.40.50.11190">
    <property type="match status" value="1"/>
</dbReference>
<feature type="domain" description="Glycosyl transferase family 28 C-terminal" evidence="1">
    <location>
        <begin position="194"/>
        <end position="339"/>
    </location>
</feature>
<dbReference type="InterPro" id="IPR007235">
    <property type="entry name" value="Glyco_trans_28_C"/>
</dbReference>
<evidence type="ECO:0000313" key="3">
    <source>
        <dbReference type="Proteomes" id="UP001053296"/>
    </source>
</evidence>
<keyword evidence="3" id="KW-1185">Reference proteome</keyword>
<organism evidence="2 3">
    <name type="scientific">Pseudodesulfovibrio sediminis</name>
    <dbReference type="NCBI Taxonomy" id="2810563"/>
    <lineage>
        <taxon>Bacteria</taxon>
        <taxon>Pseudomonadati</taxon>
        <taxon>Thermodesulfobacteriota</taxon>
        <taxon>Desulfovibrionia</taxon>
        <taxon>Desulfovibrionales</taxon>
        <taxon>Desulfovibrionaceae</taxon>
    </lineage>
</organism>
<dbReference type="Gene3D" id="3.40.50.2000">
    <property type="entry name" value="Glycogen Phosphorylase B"/>
    <property type="match status" value="1"/>
</dbReference>
<reference evidence="2" key="1">
    <citation type="journal article" date="2022" name="Arch. Microbiol.">
        <title>Pseudodesulfovibrio sediminis sp. nov., a mesophilic and neutrophilic sulfate-reducing bacterium isolated from sediment of a brackish lake.</title>
        <authorList>
            <person name="Takahashi A."/>
            <person name="Kojima H."/>
            <person name="Watanabe M."/>
            <person name="Fukui M."/>
        </authorList>
    </citation>
    <scope>NUCLEOTIDE SEQUENCE</scope>
    <source>
        <strain evidence="2">SF6</strain>
    </source>
</reference>
<dbReference type="EMBL" id="AP024485">
    <property type="protein sequence ID" value="BCS89197.1"/>
    <property type="molecule type" value="Genomic_DNA"/>
</dbReference>
<accession>A0ABN6EUL1</accession>
<dbReference type="Pfam" id="PF04101">
    <property type="entry name" value="Glyco_tran_28_C"/>
    <property type="match status" value="1"/>
</dbReference>
<evidence type="ECO:0000259" key="1">
    <source>
        <dbReference type="Pfam" id="PF04101"/>
    </source>
</evidence>
<evidence type="ECO:0000313" key="2">
    <source>
        <dbReference type="EMBL" id="BCS89197.1"/>
    </source>
</evidence>
<sequence>MKKLAIRVDGNRHIGLGHVFRCLHLAEYLQGCGWESTFLVLQSSLESGIHRFFEDQSFDFVPVSRPDDIWEQDHEVLRRALGQGDFDAVVLDLIQPDKEDDDLNSNTEFCPMDVQACLALIRSMGIRSLAISDRFEPVDLVADVVVNTCPAQRAEWYEGSESRFCVGPRYYFLPTSFQGLRHTAKVFREDRPHIVVFCGGNDHRGFTPVVLDALATLSEAMTVEVILGAATQNGEEKCLCYEKQGIACQYGVEDMAPVLFNADFVISASGNTLFDLAALGIPAAAVSTRPRQLVTAEYFTDQGCCLNLGMEHDEIATNIRLLLPDVISSRARLEAMSCAGKKAVDGNGMERVASVLDSFVSL</sequence>
<dbReference type="Proteomes" id="UP001053296">
    <property type="component" value="Chromosome"/>
</dbReference>
<protein>
    <recommendedName>
        <fullName evidence="1">Glycosyl transferase family 28 C-terminal domain-containing protein</fullName>
    </recommendedName>
</protein>
<name>A0ABN6EUL1_9BACT</name>
<proteinExistence type="predicted"/>
<dbReference type="SUPFAM" id="SSF53756">
    <property type="entry name" value="UDP-Glycosyltransferase/glycogen phosphorylase"/>
    <property type="match status" value="1"/>
</dbReference>